<dbReference type="AlphaFoldDB" id="A0A2U2MXS2"/>
<comment type="caution">
    <text evidence="2">The sequence shown here is derived from an EMBL/GenBank/DDBJ whole genome shotgun (WGS) entry which is preliminary data.</text>
</comment>
<evidence type="ECO:0000256" key="1">
    <source>
        <dbReference type="ARBA" id="ARBA00009981"/>
    </source>
</evidence>
<dbReference type="SUPFAM" id="SSF143120">
    <property type="entry name" value="YefM-like"/>
    <property type="match status" value="1"/>
</dbReference>
<dbReference type="EMBL" id="QFFI01000026">
    <property type="protein sequence ID" value="PWG61825.1"/>
    <property type="molecule type" value="Genomic_DNA"/>
</dbReference>
<keyword evidence="3" id="KW-1185">Reference proteome</keyword>
<protein>
    <recommendedName>
        <fullName evidence="4">Antitoxin</fullName>
    </recommendedName>
</protein>
<dbReference type="OrthoDB" id="361281at2"/>
<evidence type="ECO:0008006" key="4">
    <source>
        <dbReference type="Google" id="ProtNLM"/>
    </source>
</evidence>
<name>A0A2U2MXS2_9GAMM</name>
<sequence length="111" mass="12558">MNQVDEDVIQSYDEKVRWSRLLDRVAQDHRYVLGKHDRVVAALVPMEECGALTARDADDSSEPRELAAMVERLQAEKEATTAALDSAFAEIGHTRERLSALRAQREHEVGR</sequence>
<reference evidence="2 3" key="1">
    <citation type="submission" date="2018-05" db="EMBL/GenBank/DDBJ databases">
        <title>Spiribacter halobius sp. nov., a moderately halophilic bacterium isolated from marine solar saltern.</title>
        <authorList>
            <person name="Zheng W.-S."/>
            <person name="Lu D.-C."/>
            <person name="Du Z.-J."/>
        </authorList>
    </citation>
    <scope>NUCLEOTIDE SEQUENCE [LARGE SCALE GENOMIC DNA]</scope>
    <source>
        <strain evidence="2 3">E85</strain>
    </source>
</reference>
<accession>A0A2U2MXS2</accession>
<organism evidence="2 3">
    <name type="scientific">Sediminicurvatus halobius</name>
    <dbReference type="NCBI Taxonomy" id="2182432"/>
    <lineage>
        <taxon>Bacteria</taxon>
        <taxon>Pseudomonadati</taxon>
        <taxon>Pseudomonadota</taxon>
        <taxon>Gammaproteobacteria</taxon>
        <taxon>Chromatiales</taxon>
        <taxon>Ectothiorhodospiraceae</taxon>
        <taxon>Sediminicurvatus</taxon>
    </lineage>
</organism>
<gene>
    <name evidence="2" type="ORF">DEM34_14545</name>
</gene>
<evidence type="ECO:0000313" key="2">
    <source>
        <dbReference type="EMBL" id="PWG61825.1"/>
    </source>
</evidence>
<dbReference type="InterPro" id="IPR036165">
    <property type="entry name" value="YefM-like_sf"/>
</dbReference>
<evidence type="ECO:0000313" key="3">
    <source>
        <dbReference type="Proteomes" id="UP000245474"/>
    </source>
</evidence>
<dbReference type="RefSeq" id="WP_109679557.1">
    <property type="nucleotide sequence ID" value="NZ_CP086615.1"/>
</dbReference>
<comment type="similarity">
    <text evidence="1">Belongs to the phD/YefM antitoxin family.</text>
</comment>
<proteinExistence type="inferred from homology"/>
<dbReference type="Proteomes" id="UP000245474">
    <property type="component" value="Unassembled WGS sequence"/>
</dbReference>